<dbReference type="PANTHER" id="PTHR43586">
    <property type="entry name" value="CYSTEINE DESULFURASE"/>
    <property type="match status" value="1"/>
</dbReference>
<evidence type="ECO:0000256" key="1">
    <source>
        <dbReference type="ARBA" id="ARBA00001933"/>
    </source>
</evidence>
<evidence type="ECO:0000256" key="2">
    <source>
        <dbReference type="ARBA" id="ARBA00022898"/>
    </source>
</evidence>
<dbReference type="Gene3D" id="3.40.640.10">
    <property type="entry name" value="Type I PLP-dependent aspartate aminotransferase-like (Major domain)"/>
    <property type="match status" value="1"/>
</dbReference>
<comment type="cofactor">
    <cofactor evidence="1 4">
        <name>pyridoxal 5'-phosphate</name>
        <dbReference type="ChEBI" id="CHEBI:597326"/>
    </cofactor>
</comment>
<dbReference type="Gene3D" id="3.90.1150.10">
    <property type="entry name" value="Aspartate Aminotransferase, domain 1"/>
    <property type="match status" value="1"/>
</dbReference>
<organism evidence="6 9">
    <name type="scientific">Chryseobacterium culicis</name>
    <dbReference type="NCBI Taxonomy" id="680127"/>
    <lineage>
        <taxon>Bacteria</taxon>
        <taxon>Pseudomonadati</taxon>
        <taxon>Bacteroidota</taxon>
        <taxon>Flavobacteriia</taxon>
        <taxon>Flavobacteriales</taxon>
        <taxon>Weeksellaceae</taxon>
        <taxon>Chryseobacterium group</taxon>
        <taxon>Chryseobacterium</taxon>
    </lineage>
</organism>
<evidence type="ECO:0000256" key="4">
    <source>
        <dbReference type="RuleBase" id="RU004504"/>
    </source>
</evidence>
<dbReference type="InterPro" id="IPR015421">
    <property type="entry name" value="PyrdxlP-dep_Trfase_major"/>
</dbReference>
<dbReference type="GO" id="GO:0008483">
    <property type="term" value="F:transaminase activity"/>
    <property type="evidence" value="ECO:0007669"/>
    <property type="project" value="UniProtKB-KW"/>
</dbReference>
<feature type="domain" description="Aminotransferase class V" evidence="5">
    <location>
        <begin position="20"/>
        <end position="385"/>
    </location>
</feature>
<dbReference type="AlphaFoldDB" id="A0A2S9CY54"/>
<dbReference type="OrthoDB" id="513408at2"/>
<protein>
    <submittedName>
        <fullName evidence="6">Aminotransferase</fullName>
    </submittedName>
</protein>
<evidence type="ECO:0000256" key="3">
    <source>
        <dbReference type="RuleBase" id="RU004075"/>
    </source>
</evidence>
<accession>A0A2S9CY54</accession>
<gene>
    <name evidence="6" type="ORF">CQ022_04130</name>
    <name evidence="7" type="ORF">CQ033_08860</name>
</gene>
<evidence type="ECO:0000313" key="8">
    <source>
        <dbReference type="Proteomes" id="UP000238325"/>
    </source>
</evidence>
<dbReference type="EMBL" id="PCPP01000001">
    <property type="protein sequence ID" value="PRB85453.1"/>
    <property type="molecule type" value="Genomic_DNA"/>
</dbReference>
<dbReference type="InterPro" id="IPR015424">
    <property type="entry name" value="PyrdxlP-dep_Trfase"/>
</dbReference>
<dbReference type="EMBL" id="PCPH01000002">
    <property type="protein sequence ID" value="PRB90827.1"/>
    <property type="molecule type" value="Genomic_DNA"/>
</dbReference>
<comment type="caution">
    <text evidence="6">The sequence shown here is derived from an EMBL/GenBank/DDBJ whole genome shotgun (WGS) entry which is preliminary data.</text>
</comment>
<dbReference type="InterPro" id="IPR000192">
    <property type="entry name" value="Aminotrans_V_dom"/>
</dbReference>
<keyword evidence="2" id="KW-0663">Pyridoxal phosphate</keyword>
<name>A0A2S9CY54_CHRCI</name>
<proteinExistence type="inferred from homology"/>
<dbReference type="SUPFAM" id="SSF53383">
    <property type="entry name" value="PLP-dependent transferases"/>
    <property type="match status" value="1"/>
</dbReference>
<dbReference type="Pfam" id="PF00266">
    <property type="entry name" value="Aminotran_5"/>
    <property type="match status" value="1"/>
</dbReference>
<dbReference type="PROSITE" id="PS00595">
    <property type="entry name" value="AA_TRANSFER_CLASS_5"/>
    <property type="match status" value="1"/>
</dbReference>
<reference evidence="8 9" key="1">
    <citation type="submission" date="2017-09" db="EMBL/GenBank/DDBJ databases">
        <title>Genomic, metabolic, and phenotypic characteristics of bacterial isolates from the natural microbiome of the model nematode Caenorhabditis elegans.</title>
        <authorList>
            <person name="Zimmermann J."/>
            <person name="Obeng N."/>
            <person name="Yang W."/>
            <person name="Obeng O."/>
            <person name="Kissoyan K."/>
            <person name="Pees B."/>
            <person name="Dirksen P."/>
            <person name="Hoppner M."/>
            <person name="Franke A."/>
            <person name="Rosenstiel P."/>
            <person name="Leippe M."/>
            <person name="Dierking K."/>
            <person name="Kaleta C."/>
            <person name="Schulenburg H."/>
        </authorList>
    </citation>
    <scope>NUCLEOTIDE SEQUENCE [LARGE SCALE GENOMIC DNA]</scope>
    <source>
        <strain evidence="6 9">MYb25</strain>
        <strain evidence="7 8">MYb44</strain>
    </source>
</reference>
<keyword evidence="6" id="KW-0808">Transferase</keyword>
<evidence type="ECO:0000313" key="6">
    <source>
        <dbReference type="EMBL" id="PRB85453.1"/>
    </source>
</evidence>
<evidence type="ECO:0000313" key="9">
    <source>
        <dbReference type="Proteomes" id="UP000238534"/>
    </source>
</evidence>
<comment type="similarity">
    <text evidence="3">Belongs to the class-V pyridoxal-phosphate-dependent aminotransferase family.</text>
</comment>
<dbReference type="InterPro" id="IPR020578">
    <property type="entry name" value="Aminotrans_V_PyrdxlP_BS"/>
</dbReference>
<evidence type="ECO:0000259" key="5">
    <source>
        <dbReference type="Pfam" id="PF00266"/>
    </source>
</evidence>
<dbReference type="Proteomes" id="UP000238325">
    <property type="component" value="Unassembled WGS sequence"/>
</dbReference>
<evidence type="ECO:0000313" key="7">
    <source>
        <dbReference type="EMBL" id="PRB90827.1"/>
    </source>
</evidence>
<dbReference type="InterPro" id="IPR015422">
    <property type="entry name" value="PyrdxlP-dep_Trfase_small"/>
</dbReference>
<dbReference type="PANTHER" id="PTHR43586:SF24">
    <property type="entry name" value="BLR4730 PROTEIN"/>
    <property type="match status" value="1"/>
</dbReference>
<keyword evidence="6" id="KW-0032">Aminotransferase</keyword>
<sequence>MDKMNLEVIRQDTPGCSDKIFLNSAGSSLMPKPVVEATIKFLYEEQELGGYAAAVENSGLISQFYEEVAKLINTRSSNIAFVGSSTDGYAKALSSISFKEGDCIITTNDDYISNQIAFISLQKRYHIEIIRVANLPDHELDLEDFENLIKKHHPKLIAVTHIPTNSGLIQNIERVGRLCKQYDVLYLVDACQSVGQIVVDVEKIHCDFLTATGRKFMRGPRGTGFLYVSDKALNQKMYPLFLDSIGARWTAFDDYQLNDTAKRFELFERPYAALLGFAEALRYANTIGMNQIEHYNRTLADTLRINLQNNGFRILDKGNRLSSIVTFCQADGKVEKIHKILSDHKVFFKENRREDALIDFTSKNVDHAIRLSPHYFNTIEEIEKVSQLLENINL</sequence>
<keyword evidence="8" id="KW-1185">Reference proteome</keyword>
<dbReference type="Proteomes" id="UP000238534">
    <property type="component" value="Unassembled WGS sequence"/>
</dbReference>